<dbReference type="PANTHER" id="PTHR30600">
    <property type="entry name" value="CYTOCHROME C PEROXIDASE-RELATED"/>
    <property type="match status" value="1"/>
</dbReference>
<dbReference type="InterPro" id="IPR009056">
    <property type="entry name" value="Cyt_c-like_dom"/>
</dbReference>
<evidence type="ECO:0000313" key="8">
    <source>
        <dbReference type="Proteomes" id="UP000002432"/>
    </source>
</evidence>
<dbReference type="Proteomes" id="UP000002432">
    <property type="component" value="Chromosome"/>
</dbReference>
<dbReference type="InterPro" id="IPR051395">
    <property type="entry name" value="Cytochrome_c_Peroxidase/MauG"/>
</dbReference>
<proteinExistence type="predicted"/>
<feature type="chain" id="PRO_5004191628" evidence="5">
    <location>
        <begin position="25"/>
        <end position="519"/>
    </location>
</feature>
<keyword evidence="8" id="KW-1185">Reference proteome</keyword>
<evidence type="ECO:0000259" key="6">
    <source>
        <dbReference type="PROSITE" id="PS51007"/>
    </source>
</evidence>
<dbReference type="KEGG" id="aba:Acid345_3543"/>
<dbReference type="OrthoDB" id="9805202at2"/>
<evidence type="ECO:0000256" key="4">
    <source>
        <dbReference type="PROSITE-ProRule" id="PRU00433"/>
    </source>
</evidence>
<keyword evidence="3 4" id="KW-0408">Iron</keyword>
<sequence>MCGWQRILRIVGLGLALPSGLAWAQLVDNTQATSTAKAGINKSLSLEVGAGRGDWNTPDSSVFIINRDPFRSVRRGRQLFQRKFTRLEGTGPNDSDGVGDIGLNNAIGAGLSDSCALCHGRPRGSAGVGGNVNTRPDSRDAPHLFGLGLREMLGDEITGDLRMIRTVAQLQAETYHRPITKALVSKGISFGSITANPNGSFDTSKVSGVDPDLRVKPFSAEGSDFSMRAFIVGAFRKEMGMLDAYDPDVAAASAGARVVTPSGMVLDGMKDTITPPPSPDAAHGNVDPALVDHLEFYLLNYFKPGHGEQTSQVREGRRIFNDIGCAQCHVANLTINHDRRVADLETVYDPTRGNFNSLFATATPLIKVTDDGSGQPTLKQPAGGSFVVKDLFTDFKRHDLGPMFYERNWDGTMQKTFMTRPLWGVGSTAPYGHDGRSITLDDVILRHGGESQHSRNAYARLRREDSQAIQAFLNSLVLFPPDDTASTLDPGDRTNPNFPQVGHGSIKLTVLFNDPGDPE</sequence>
<evidence type="ECO:0000256" key="2">
    <source>
        <dbReference type="ARBA" id="ARBA00022723"/>
    </source>
</evidence>
<evidence type="ECO:0000256" key="3">
    <source>
        <dbReference type="ARBA" id="ARBA00023004"/>
    </source>
</evidence>
<feature type="domain" description="Cytochrome c" evidence="6">
    <location>
        <begin position="311"/>
        <end position="477"/>
    </location>
</feature>
<dbReference type="GO" id="GO:0004130">
    <property type="term" value="F:cytochrome-c peroxidase activity"/>
    <property type="evidence" value="ECO:0007669"/>
    <property type="project" value="TreeGrafter"/>
</dbReference>
<accession>Q1IKQ6</accession>
<name>Q1IKQ6_KORVE</name>
<evidence type="ECO:0000313" key="7">
    <source>
        <dbReference type="EMBL" id="ABF42544.1"/>
    </source>
</evidence>
<dbReference type="EnsemblBacteria" id="ABF42544">
    <property type="protein sequence ID" value="ABF42544"/>
    <property type="gene ID" value="Acid345_3543"/>
</dbReference>
<dbReference type="GO" id="GO:0020037">
    <property type="term" value="F:heme binding"/>
    <property type="evidence" value="ECO:0007669"/>
    <property type="project" value="InterPro"/>
</dbReference>
<organism evidence="7 8">
    <name type="scientific">Koribacter versatilis (strain Ellin345)</name>
    <dbReference type="NCBI Taxonomy" id="204669"/>
    <lineage>
        <taxon>Bacteria</taxon>
        <taxon>Pseudomonadati</taxon>
        <taxon>Acidobacteriota</taxon>
        <taxon>Terriglobia</taxon>
        <taxon>Terriglobales</taxon>
        <taxon>Candidatus Korobacteraceae</taxon>
        <taxon>Candidatus Korobacter</taxon>
    </lineage>
</organism>
<evidence type="ECO:0000256" key="5">
    <source>
        <dbReference type="SAM" id="SignalP"/>
    </source>
</evidence>
<keyword evidence="5" id="KW-0732">Signal</keyword>
<dbReference type="Gene3D" id="1.10.760.10">
    <property type="entry name" value="Cytochrome c-like domain"/>
    <property type="match status" value="1"/>
</dbReference>
<dbReference type="PANTHER" id="PTHR30600:SF4">
    <property type="entry name" value="CYTOCHROME C DOMAIN-CONTAINING PROTEIN"/>
    <property type="match status" value="1"/>
</dbReference>
<dbReference type="InterPro" id="IPR036909">
    <property type="entry name" value="Cyt_c-like_dom_sf"/>
</dbReference>
<dbReference type="PROSITE" id="PS51007">
    <property type="entry name" value="CYTC"/>
    <property type="match status" value="1"/>
</dbReference>
<keyword evidence="2 4" id="KW-0479">Metal-binding</keyword>
<reference evidence="7 8" key="1">
    <citation type="journal article" date="2009" name="Appl. Environ. Microbiol.">
        <title>Three genomes from the phylum Acidobacteria provide insight into the lifestyles of these microorganisms in soils.</title>
        <authorList>
            <person name="Ward N.L."/>
            <person name="Challacombe J.F."/>
            <person name="Janssen P.H."/>
            <person name="Henrissat B."/>
            <person name="Coutinho P.M."/>
            <person name="Wu M."/>
            <person name="Xie G."/>
            <person name="Haft D.H."/>
            <person name="Sait M."/>
            <person name="Badger J."/>
            <person name="Barabote R.D."/>
            <person name="Bradley B."/>
            <person name="Brettin T.S."/>
            <person name="Brinkac L.M."/>
            <person name="Bruce D."/>
            <person name="Creasy T."/>
            <person name="Daugherty S.C."/>
            <person name="Davidsen T.M."/>
            <person name="DeBoy R.T."/>
            <person name="Detter J.C."/>
            <person name="Dodson R.J."/>
            <person name="Durkin A.S."/>
            <person name="Ganapathy A."/>
            <person name="Gwinn-Giglio M."/>
            <person name="Han C.S."/>
            <person name="Khouri H."/>
            <person name="Kiss H."/>
            <person name="Kothari S.P."/>
            <person name="Madupu R."/>
            <person name="Nelson K.E."/>
            <person name="Nelson W.C."/>
            <person name="Paulsen I."/>
            <person name="Penn K."/>
            <person name="Ren Q."/>
            <person name="Rosovitz M.J."/>
            <person name="Selengut J.D."/>
            <person name="Shrivastava S."/>
            <person name="Sullivan S.A."/>
            <person name="Tapia R."/>
            <person name="Thompson L.S."/>
            <person name="Watkins K.L."/>
            <person name="Yang Q."/>
            <person name="Yu C."/>
            <person name="Zafar N."/>
            <person name="Zhou L."/>
            <person name="Kuske C.R."/>
        </authorList>
    </citation>
    <scope>NUCLEOTIDE SEQUENCE [LARGE SCALE GENOMIC DNA]</scope>
    <source>
        <strain evidence="7 8">Ellin345</strain>
    </source>
</reference>
<evidence type="ECO:0000256" key="1">
    <source>
        <dbReference type="ARBA" id="ARBA00022617"/>
    </source>
</evidence>
<dbReference type="AlphaFoldDB" id="Q1IKQ6"/>
<gene>
    <name evidence="7" type="ordered locus">Acid345_3543</name>
</gene>
<dbReference type="EMBL" id="CP000360">
    <property type="protein sequence ID" value="ABF42544.1"/>
    <property type="molecule type" value="Genomic_DNA"/>
</dbReference>
<protein>
    <submittedName>
        <fullName evidence="7">Thiol oxidoreductase-like protein</fullName>
    </submittedName>
</protein>
<dbReference type="SUPFAM" id="SSF46626">
    <property type="entry name" value="Cytochrome c"/>
    <property type="match status" value="1"/>
</dbReference>
<dbReference type="Pfam" id="PF06537">
    <property type="entry name" value="DHOR"/>
    <property type="match status" value="1"/>
</dbReference>
<keyword evidence="1 4" id="KW-0349">Heme</keyword>
<dbReference type="GO" id="GO:0009055">
    <property type="term" value="F:electron transfer activity"/>
    <property type="evidence" value="ECO:0007669"/>
    <property type="project" value="InterPro"/>
</dbReference>
<dbReference type="InterPro" id="IPR010538">
    <property type="entry name" value="DHOR"/>
</dbReference>
<feature type="signal peptide" evidence="5">
    <location>
        <begin position="1"/>
        <end position="24"/>
    </location>
</feature>
<dbReference type="GO" id="GO:0046872">
    <property type="term" value="F:metal ion binding"/>
    <property type="evidence" value="ECO:0007669"/>
    <property type="project" value="UniProtKB-KW"/>
</dbReference>
<dbReference type="HOGENOM" id="CLU_488080_0_0_0"/>
<dbReference type="eggNOG" id="COG3488">
    <property type="taxonomic scope" value="Bacteria"/>
</dbReference>